<dbReference type="OrthoDB" id="10454671at2759"/>
<reference evidence="2 3" key="1">
    <citation type="submission" date="2016-09" db="EMBL/GenBank/DDBJ databases">
        <title>The draft genome of Dichanthelium oligosanthes: A C3 panicoid grass species.</title>
        <authorList>
            <person name="Studer A.J."/>
            <person name="Schnable J.C."/>
            <person name="Brutnell T.P."/>
        </authorList>
    </citation>
    <scope>NUCLEOTIDE SEQUENCE [LARGE SCALE GENOMIC DNA]</scope>
    <source>
        <strain evidence="3">cv. Kellogg 1175</strain>
        <tissue evidence="2">Leaf</tissue>
    </source>
</reference>
<dbReference type="AlphaFoldDB" id="A0A1E5VLC7"/>
<evidence type="ECO:0000256" key="1">
    <source>
        <dbReference type="SAM" id="SignalP"/>
    </source>
</evidence>
<gene>
    <name evidence="2" type="ORF">BAE44_0013117</name>
</gene>
<evidence type="ECO:0000313" key="2">
    <source>
        <dbReference type="EMBL" id="OEL25864.1"/>
    </source>
</evidence>
<evidence type="ECO:0000313" key="3">
    <source>
        <dbReference type="Proteomes" id="UP000095767"/>
    </source>
</evidence>
<dbReference type="STRING" id="888268.A0A1E5VLC7"/>
<name>A0A1E5VLC7_9POAL</name>
<organism evidence="2 3">
    <name type="scientific">Dichanthelium oligosanthes</name>
    <dbReference type="NCBI Taxonomy" id="888268"/>
    <lineage>
        <taxon>Eukaryota</taxon>
        <taxon>Viridiplantae</taxon>
        <taxon>Streptophyta</taxon>
        <taxon>Embryophyta</taxon>
        <taxon>Tracheophyta</taxon>
        <taxon>Spermatophyta</taxon>
        <taxon>Magnoliopsida</taxon>
        <taxon>Liliopsida</taxon>
        <taxon>Poales</taxon>
        <taxon>Poaceae</taxon>
        <taxon>PACMAD clade</taxon>
        <taxon>Panicoideae</taxon>
        <taxon>Panicodae</taxon>
        <taxon>Paniceae</taxon>
        <taxon>Dichantheliinae</taxon>
        <taxon>Dichanthelium</taxon>
    </lineage>
</organism>
<sequence length="83" mass="8783">MAKAQILLVLVPLLSLLPFNLALTQDFCVADLNSSDTPAGYPCKPKASVTANDFHYSGLAAAGPSGYPFNTSTTFAFVDQFLP</sequence>
<dbReference type="Proteomes" id="UP000095767">
    <property type="component" value="Unassembled WGS sequence"/>
</dbReference>
<dbReference type="InterPro" id="IPR014710">
    <property type="entry name" value="RmlC-like_jellyroll"/>
</dbReference>
<feature type="chain" id="PRO_5009188273" evidence="1">
    <location>
        <begin position="25"/>
        <end position="83"/>
    </location>
</feature>
<dbReference type="Gene3D" id="2.60.120.10">
    <property type="entry name" value="Jelly Rolls"/>
    <property type="match status" value="1"/>
</dbReference>
<keyword evidence="3" id="KW-1185">Reference proteome</keyword>
<feature type="signal peptide" evidence="1">
    <location>
        <begin position="1"/>
        <end position="24"/>
    </location>
</feature>
<protein>
    <submittedName>
        <fullName evidence="2">Uncharacterized protein</fullName>
    </submittedName>
</protein>
<comment type="caution">
    <text evidence="2">The sequence shown here is derived from an EMBL/GenBank/DDBJ whole genome shotgun (WGS) entry which is preliminary data.</text>
</comment>
<proteinExistence type="predicted"/>
<accession>A0A1E5VLC7</accession>
<keyword evidence="1" id="KW-0732">Signal</keyword>
<dbReference type="EMBL" id="LWDX02036064">
    <property type="protein sequence ID" value="OEL25864.1"/>
    <property type="molecule type" value="Genomic_DNA"/>
</dbReference>